<proteinExistence type="predicted"/>
<feature type="region of interest" description="Disordered" evidence="1">
    <location>
        <begin position="95"/>
        <end position="178"/>
    </location>
</feature>
<name>A0ABU6V9Z2_9FABA</name>
<protein>
    <submittedName>
        <fullName evidence="2">Uncharacterized protein</fullName>
    </submittedName>
</protein>
<comment type="caution">
    <text evidence="2">The sequence shown here is derived from an EMBL/GenBank/DDBJ whole genome shotgun (WGS) entry which is preliminary data.</text>
</comment>
<accession>A0ABU6V9Z2</accession>
<dbReference type="EMBL" id="JASCZI010151122">
    <property type="protein sequence ID" value="MED6169767.1"/>
    <property type="molecule type" value="Genomic_DNA"/>
</dbReference>
<evidence type="ECO:0000313" key="3">
    <source>
        <dbReference type="Proteomes" id="UP001341840"/>
    </source>
</evidence>
<gene>
    <name evidence="2" type="ORF">PIB30_024424</name>
</gene>
<evidence type="ECO:0000256" key="1">
    <source>
        <dbReference type="SAM" id="MobiDB-lite"/>
    </source>
</evidence>
<organism evidence="2 3">
    <name type="scientific">Stylosanthes scabra</name>
    <dbReference type="NCBI Taxonomy" id="79078"/>
    <lineage>
        <taxon>Eukaryota</taxon>
        <taxon>Viridiplantae</taxon>
        <taxon>Streptophyta</taxon>
        <taxon>Embryophyta</taxon>
        <taxon>Tracheophyta</taxon>
        <taxon>Spermatophyta</taxon>
        <taxon>Magnoliopsida</taxon>
        <taxon>eudicotyledons</taxon>
        <taxon>Gunneridae</taxon>
        <taxon>Pentapetalae</taxon>
        <taxon>rosids</taxon>
        <taxon>fabids</taxon>
        <taxon>Fabales</taxon>
        <taxon>Fabaceae</taxon>
        <taxon>Papilionoideae</taxon>
        <taxon>50 kb inversion clade</taxon>
        <taxon>dalbergioids sensu lato</taxon>
        <taxon>Dalbergieae</taxon>
        <taxon>Pterocarpus clade</taxon>
        <taxon>Stylosanthes</taxon>
    </lineage>
</organism>
<sequence length="178" mass="19762">MPQTARRVSSRKKNNKVGAIQIAVGNSSKLLGNRMNTFISRVGAMLRTGPTRPNPLRHVINLLGSLVKDQPKRSKIGLKKLTTKQKYQPWRIKKFEGKEETKPKRSSQEKLLHQHQVGVLNITGALRQSMEDQEKADGERSREAEPAPFRVGFAGELDGSYAERGSAKGSGVRHGNPN</sequence>
<evidence type="ECO:0000313" key="2">
    <source>
        <dbReference type="EMBL" id="MED6169767.1"/>
    </source>
</evidence>
<feature type="compositionally biased region" description="Basic and acidic residues" evidence="1">
    <location>
        <begin position="129"/>
        <end position="145"/>
    </location>
</feature>
<reference evidence="2 3" key="1">
    <citation type="journal article" date="2023" name="Plants (Basel)">
        <title>Bridging the Gap: Combining Genomics and Transcriptomics Approaches to Understand Stylosanthes scabra, an Orphan Legume from the Brazilian Caatinga.</title>
        <authorList>
            <person name="Ferreira-Neto J.R.C."/>
            <person name="da Silva M.D."/>
            <person name="Binneck E."/>
            <person name="de Melo N.F."/>
            <person name="da Silva R.H."/>
            <person name="de Melo A.L.T.M."/>
            <person name="Pandolfi V."/>
            <person name="Bustamante F.O."/>
            <person name="Brasileiro-Vidal A.C."/>
            <person name="Benko-Iseppon A.M."/>
        </authorList>
    </citation>
    <scope>NUCLEOTIDE SEQUENCE [LARGE SCALE GENOMIC DNA]</scope>
    <source>
        <tissue evidence="2">Leaves</tissue>
    </source>
</reference>
<dbReference type="Proteomes" id="UP001341840">
    <property type="component" value="Unassembled WGS sequence"/>
</dbReference>
<keyword evidence="3" id="KW-1185">Reference proteome</keyword>
<feature type="compositionally biased region" description="Basic and acidic residues" evidence="1">
    <location>
        <begin position="95"/>
        <end position="112"/>
    </location>
</feature>